<sequence length="66" mass="7590">MKMKHLKNIWEGMGLISSVLSEPKAYPDTRNGFARDHARLIRDARRVAGELNEKAEKVYGKQKYAD</sequence>
<dbReference type="AlphaFoldDB" id="A0A9X9N710"/>
<evidence type="ECO:0000313" key="2">
    <source>
        <dbReference type="Proteomes" id="UP001057336"/>
    </source>
</evidence>
<organism evidence="1 2">
    <name type="scientific">Neisseria subflava</name>
    <dbReference type="NCBI Taxonomy" id="28449"/>
    <lineage>
        <taxon>Bacteria</taxon>
        <taxon>Pseudomonadati</taxon>
        <taxon>Pseudomonadota</taxon>
        <taxon>Betaproteobacteria</taxon>
        <taxon>Neisseriales</taxon>
        <taxon>Neisseriaceae</taxon>
        <taxon>Neisseria</taxon>
    </lineage>
</organism>
<accession>A0A9X9N710</accession>
<name>A0A9X9N710_NEISU</name>
<gene>
    <name evidence="1" type="ORF">KCG53_10735</name>
</gene>
<protein>
    <submittedName>
        <fullName evidence="1">Uncharacterized protein</fullName>
    </submittedName>
</protein>
<evidence type="ECO:0000313" key="1">
    <source>
        <dbReference type="EMBL" id="UTG75542.1"/>
    </source>
</evidence>
<reference evidence="1" key="1">
    <citation type="submission" date="2021-04" db="EMBL/GenBank/DDBJ databases">
        <title>Characterizing Neisseria spp. as novel respiratory pathobionts in bronchiectasis.</title>
        <authorList>
            <person name="Li L."/>
            <person name="Mac Aogain M."/>
            <person name="Xu T."/>
            <person name="Jaggi T.K."/>
            <person name="Chan L.Y."/>
            <person name="Keir H.R."/>
            <person name="Dicker A.J."/>
            <person name="Qu J."/>
            <person name="Liu Y."/>
            <person name="Chen H.S."/>
            <person name="Koh M.S."/>
            <person name="Ong T.H."/>
            <person name="Lim A.Y.H."/>
            <person name="Abisheganaden J."/>
            <person name="Low T.B."/>
            <person name="Oliver B.G."/>
            <person name="Tan N.S."/>
            <person name="Fang M."/>
            <person name="Chalmers J.D."/>
            <person name="Chotirmall S.H."/>
        </authorList>
    </citation>
    <scope>NUCLEOTIDE SEQUENCE</scope>
    <source>
        <strain evidence="1">CG0073</strain>
    </source>
</reference>
<dbReference type="Proteomes" id="UP001057336">
    <property type="component" value="Chromosome"/>
</dbReference>
<dbReference type="EMBL" id="CP073118">
    <property type="protein sequence ID" value="UTG75542.1"/>
    <property type="molecule type" value="Genomic_DNA"/>
</dbReference>
<proteinExistence type="predicted"/>